<feature type="domain" description="Response regulatory" evidence="11">
    <location>
        <begin position="627"/>
        <end position="743"/>
    </location>
</feature>
<accession>A0ABV7L9Q6</accession>
<dbReference type="InterPro" id="IPR004358">
    <property type="entry name" value="Sig_transdc_His_kin-like_C"/>
</dbReference>
<dbReference type="CDD" id="cd19924">
    <property type="entry name" value="REC_CheV-like"/>
    <property type="match status" value="1"/>
</dbReference>
<dbReference type="Pfam" id="PF00072">
    <property type="entry name" value="Response_reg"/>
    <property type="match status" value="1"/>
</dbReference>
<evidence type="ECO:0000256" key="1">
    <source>
        <dbReference type="ARBA" id="ARBA00000085"/>
    </source>
</evidence>
<feature type="domain" description="Histidine kinase" evidence="10">
    <location>
        <begin position="331"/>
        <end position="469"/>
    </location>
</feature>
<comment type="caution">
    <text evidence="14">The sequence shown here is derived from an EMBL/GenBank/DDBJ whole genome shotgun (WGS) entry which is preliminary data.</text>
</comment>
<evidence type="ECO:0000259" key="10">
    <source>
        <dbReference type="PROSITE" id="PS50109"/>
    </source>
</evidence>
<dbReference type="InterPro" id="IPR001789">
    <property type="entry name" value="Sig_transdc_resp-reg_receiver"/>
</dbReference>
<dbReference type="PROSITE" id="PS50110">
    <property type="entry name" value="RESPONSE_REGULATORY"/>
    <property type="match status" value="1"/>
</dbReference>
<feature type="domain" description="CheW-like" evidence="12">
    <location>
        <begin position="471"/>
        <end position="605"/>
    </location>
</feature>
<feature type="compositionally biased region" description="Low complexity" evidence="9">
    <location>
        <begin position="155"/>
        <end position="166"/>
    </location>
</feature>
<dbReference type="InterPro" id="IPR008207">
    <property type="entry name" value="Sig_transdc_His_kin_Hpt_dom"/>
</dbReference>
<feature type="modified residue" description="4-aspartylphosphate" evidence="8">
    <location>
        <position position="676"/>
    </location>
</feature>
<keyword evidence="4" id="KW-0808">Transferase</keyword>
<dbReference type="PANTHER" id="PTHR43395:SF1">
    <property type="entry name" value="CHEMOTAXIS PROTEIN CHEA"/>
    <property type="match status" value="1"/>
</dbReference>
<dbReference type="SMART" id="SM00387">
    <property type="entry name" value="HATPase_c"/>
    <property type="match status" value="1"/>
</dbReference>
<dbReference type="Pfam" id="PF01584">
    <property type="entry name" value="CheW"/>
    <property type="match status" value="1"/>
</dbReference>
<dbReference type="Gene3D" id="1.20.120.160">
    <property type="entry name" value="HPT domain"/>
    <property type="match status" value="1"/>
</dbReference>
<comment type="catalytic activity">
    <reaction evidence="1">
        <text>ATP + protein L-histidine = ADP + protein N-phospho-L-histidine.</text>
        <dbReference type="EC" id="2.7.13.3"/>
    </reaction>
</comment>
<reference evidence="15" key="1">
    <citation type="journal article" date="2019" name="Int. J. Syst. Evol. Microbiol.">
        <title>The Global Catalogue of Microorganisms (GCM) 10K type strain sequencing project: providing services to taxonomists for standard genome sequencing and annotation.</title>
        <authorList>
            <consortium name="The Broad Institute Genomics Platform"/>
            <consortium name="The Broad Institute Genome Sequencing Center for Infectious Disease"/>
            <person name="Wu L."/>
            <person name="Ma J."/>
        </authorList>
    </citation>
    <scope>NUCLEOTIDE SEQUENCE [LARGE SCALE GENOMIC DNA]</scope>
    <source>
        <strain evidence="15">KCTC 42964</strain>
    </source>
</reference>
<gene>
    <name evidence="14" type="ORF">ACFOGJ_28090</name>
</gene>
<dbReference type="InterPro" id="IPR003594">
    <property type="entry name" value="HATPase_dom"/>
</dbReference>
<dbReference type="InterPro" id="IPR011006">
    <property type="entry name" value="CheY-like_superfamily"/>
</dbReference>
<evidence type="ECO:0000313" key="14">
    <source>
        <dbReference type="EMBL" id="MFC3231141.1"/>
    </source>
</evidence>
<feature type="region of interest" description="Disordered" evidence="9">
    <location>
        <begin position="127"/>
        <end position="168"/>
    </location>
</feature>
<dbReference type="Pfam" id="PF01627">
    <property type="entry name" value="Hpt"/>
    <property type="match status" value="1"/>
</dbReference>
<dbReference type="RefSeq" id="WP_379906605.1">
    <property type="nucleotide sequence ID" value="NZ_JBHRTR010000054.1"/>
</dbReference>
<dbReference type="SUPFAM" id="SSF50341">
    <property type="entry name" value="CheW-like"/>
    <property type="match status" value="1"/>
</dbReference>
<dbReference type="GO" id="GO:0016301">
    <property type="term" value="F:kinase activity"/>
    <property type="evidence" value="ECO:0007669"/>
    <property type="project" value="UniProtKB-KW"/>
</dbReference>
<evidence type="ECO:0000259" key="13">
    <source>
        <dbReference type="PROSITE" id="PS50894"/>
    </source>
</evidence>
<dbReference type="InterPro" id="IPR005467">
    <property type="entry name" value="His_kinase_dom"/>
</dbReference>
<sequence length="749" mass="79952">MTDPEDLQNASMLDLFRMEAEAQAGVLNAGLLALERSPTDPAQLEACMRAAHSLKGAARIVDLAAGVRLAHAMEDVMVAAQEGRLLLGAAHIDALLQGTDALLHIADAGSGGGDAIDALVQRLETLPAGSTADPGTEVTASPTAPTETPAPDPAPAAEAQPEAVQAGPVPARALRVSAAHLDAMLDISAKSLVEFQKVGSLRATLDRLKQSQAGAVRLLDAVREALPAAARTQDALALLAETRDAMAESREILQGHLEAFEDFSWTGGRRSREIYDAALASRMRPFADISTGWERMLRDIARDLGKQVRLELLGAATPVDRDVLERLDAPIVHLLRNAVDHGIEAPELRTARGKPAAGLIRVEARHHAGDLVVEISDDGAGIDLDRLRGAVTAHGFAPEEAAAQMSEEELLAFLSLPGFSLRGEVTAVSGRGVGLDAAQHDLRQLRGSLRIAQTRGAGCRFHLQVPLTLSVIRSLVVEVAGEAYAFPLSRIERMLRLQPAEIVYLEGRQQFWQGDRQVGLLSAGQLLQRPAGEVDPAGLPVVLLGEGDGLHGIAVDRFLGERSLVVVPIDPRLGKIRDVAAGAMLDDGRPVLILDVDDLLGSIGKVLAGGSLVRLGSGLPAEAARKRVLVVDDSLTVRELERKLLAGRGYDVSVAVDGVDGWNMLQSEPFDLLVTDIDMPRMDGIELVTRLRANNRLQSMPVMVVSYKDREEDRRRGLEAGADRYLAKAGFHDETLLDAVQSLIGAARE</sequence>
<evidence type="ECO:0000256" key="8">
    <source>
        <dbReference type="PROSITE-ProRule" id="PRU00169"/>
    </source>
</evidence>
<dbReference type="InterPro" id="IPR051315">
    <property type="entry name" value="Bact_Chemotaxis_CheA"/>
</dbReference>
<evidence type="ECO:0000259" key="12">
    <source>
        <dbReference type="PROSITE" id="PS50851"/>
    </source>
</evidence>
<dbReference type="Proteomes" id="UP001595528">
    <property type="component" value="Unassembled WGS sequence"/>
</dbReference>
<dbReference type="PRINTS" id="PR00344">
    <property type="entry name" value="BCTRLSENSOR"/>
</dbReference>
<evidence type="ECO:0000313" key="15">
    <source>
        <dbReference type="Proteomes" id="UP001595528"/>
    </source>
</evidence>
<keyword evidence="6" id="KW-0902">Two-component regulatory system</keyword>
<dbReference type="PROSITE" id="PS50851">
    <property type="entry name" value="CHEW"/>
    <property type="match status" value="1"/>
</dbReference>
<evidence type="ECO:0000256" key="2">
    <source>
        <dbReference type="ARBA" id="ARBA00012438"/>
    </source>
</evidence>
<dbReference type="SUPFAM" id="SSF55874">
    <property type="entry name" value="ATPase domain of HSP90 chaperone/DNA topoisomerase II/histidine kinase"/>
    <property type="match status" value="1"/>
</dbReference>
<feature type="modified residue" description="Phosphohistidine" evidence="7">
    <location>
        <position position="52"/>
    </location>
</feature>
<evidence type="ECO:0000256" key="9">
    <source>
        <dbReference type="SAM" id="MobiDB-lite"/>
    </source>
</evidence>
<dbReference type="SMART" id="SM00260">
    <property type="entry name" value="CheW"/>
    <property type="match status" value="1"/>
</dbReference>
<evidence type="ECO:0000259" key="11">
    <source>
        <dbReference type="PROSITE" id="PS50110"/>
    </source>
</evidence>
<dbReference type="EMBL" id="JBHRTR010000054">
    <property type="protein sequence ID" value="MFC3231141.1"/>
    <property type="molecule type" value="Genomic_DNA"/>
</dbReference>
<dbReference type="InterPro" id="IPR036890">
    <property type="entry name" value="HATPase_C_sf"/>
</dbReference>
<dbReference type="InterPro" id="IPR036641">
    <property type="entry name" value="HPT_dom_sf"/>
</dbReference>
<evidence type="ECO:0000256" key="5">
    <source>
        <dbReference type="ARBA" id="ARBA00022777"/>
    </source>
</evidence>
<dbReference type="PANTHER" id="PTHR43395">
    <property type="entry name" value="SENSOR HISTIDINE KINASE CHEA"/>
    <property type="match status" value="1"/>
</dbReference>
<feature type="compositionally biased region" description="Low complexity" evidence="9">
    <location>
        <begin position="136"/>
        <end position="147"/>
    </location>
</feature>
<dbReference type="SUPFAM" id="SSF52172">
    <property type="entry name" value="CheY-like"/>
    <property type="match status" value="1"/>
</dbReference>
<name>A0ABV7L9Q6_9PROT</name>
<dbReference type="Gene3D" id="3.40.50.2300">
    <property type="match status" value="1"/>
</dbReference>
<feature type="domain" description="HPt" evidence="13">
    <location>
        <begin position="5"/>
        <end position="109"/>
    </location>
</feature>
<keyword evidence="5 14" id="KW-0418">Kinase</keyword>
<evidence type="ECO:0000256" key="4">
    <source>
        <dbReference type="ARBA" id="ARBA00022679"/>
    </source>
</evidence>
<evidence type="ECO:0000256" key="3">
    <source>
        <dbReference type="ARBA" id="ARBA00022553"/>
    </source>
</evidence>
<proteinExistence type="predicted"/>
<evidence type="ECO:0000256" key="6">
    <source>
        <dbReference type="ARBA" id="ARBA00023012"/>
    </source>
</evidence>
<dbReference type="SMART" id="SM00448">
    <property type="entry name" value="REC"/>
    <property type="match status" value="1"/>
</dbReference>
<dbReference type="SUPFAM" id="SSF47226">
    <property type="entry name" value="Histidine-containing phosphotransfer domain, HPT domain"/>
    <property type="match status" value="1"/>
</dbReference>
<dbReference type="InterPro" id="IPR002545">
    <property type="entry name" value="CheW-lke_dom"/>
</dbReference>
<dbReference type="Gene3D" id="3.30.565.10">
    <property type="entry name" value="Histidine kinase-like ATPase, C-terminal domain"/>
    <property type="match status" value="1"/>
</dbReference>
<organism evidence="14 15">
    <name type="scientific">Marinibaculum pumilum</name>
    <dbReference type="NCBI Taxonomy" id="1766165"/>
    <lineage>
        <taxon>Bacteria</taxon>
        <taxon>Pseudomonadati</taxon>
        <taxon>Pseudomonadota</taxon>
        <taxon>Alphaproteobacteria</taxon>
        <taxon>Rhodospirillales</taxon>
        <taxon>Rhodospirillaceae</taxon>
        <taxon>Marinibaculum</taxon>
    </lineage>
</organism>
<dbReference type="Pfam" id="PF02518">
    <property type="entry name" value="HATPase_c"/>
    <property type="match status" value="1"/>
</dbReference>
<dbReference type="InterPro" id="IPR036061">
    <property type="entry name" value="CheW-like_dom_sf"/>
</dbReference>
<dbReference type="PROSITE" id="PS50109">
    <property type="entry name" value="HIS_KIN"/>
    <property type="match status" value="1"/>
</dbReference>
<keyword evidence="3 8" id="KW-0597">Phosphoprotein</keyword>
<dbReference type="PROSITE" id="PS50894">
    <property type="entry name" value="HPT"/>
    <property type="match status" value="1"/>
</dbReference>
<dbReference type="Gene3D" id="2.30.30.40">
    <property type="entry name" value="SH3 Domains"/>
    <property type="match status" value="1"/>
</dbReference>
<keyword evidence="15" id="KW-1185">Reference proteome</keyword>
<dbReference type="EC" id="2.7.13.3" evidence="2"/>
<evidence type="ECO:0000256" key="7">
    <source>
        <dbReference type="PROSITE-ProRule" id="PRU00110"/>
    </source>
</evidence>
<protein>
    <recommendedName>
        <fullName evidence="2">histidine kinase</fullName>
        <ecNumber evidence="2">2.7.13.3</ecNumber>
    </recommendedName>
</protein>
<dbReference type="SMART" id="SM00073">
    <property type="entry name" value="HPT"/>
    <property type="match status" value="1"/>
</dbReference>
<dbReference type="CDD" id="cd00088">
    <property type="entry name" value="HPT"/>
    <property type="match status" value="1"/>
</dbReference>